<evidence type="ECO:0000256" key="7">
    <source>
        <dbReference type="ARBA" id="ARBA00022840"/>
    </source>
</evidence>
<feature type="region of interest" description="Disordered" evidence="10">
    <location>
        <begin position="381"/>
        <end position="471"/>
    </location>
</feature>
<dbReference type="SMART" id="SM00220">
    <property type="entry name" value="S_TKc"/>
    <property type="match status" value="1"/>
</dbReference>
<keyword evidence="4" id="KW-0808">Transferase</keyword>
<accession>A0AA97PFI8</accession>
<dbReference type="Gene3D" id="1.10.510.10">
    <property type="entry name" value="Transferase(Phosphotransferase) domain 1"/>
    <property type="match status" value="1"/>
</dbReference>
<evidence type="ECO:0000256" key="3">
    <source>
        <dbReference type="ARBA" id="ARBA00022527"/>
    </source>
</evidence>
<protein>
    <recommendedName>
        <fullName evidence="2">non-specific serine/threonine protein kinase</fullName>
        <ecNumber evidence="2">2.7.11.1</ecNumber>
    </recommendedName>
</protein>
<keyword evidence="7" id="KW-0067">ATP-binding</keyword>
<dbReference type="InterPro" id="IPR050629">
    <property type="entry name" value="STE20/SPS1-PAK"/>
</dbReference>
<comment type="catalytic activity">
    <reaction evidence="9">
        <text>L-seryl-[protein] + ATP = O-phospho-L-seryl-[protein] + ADP + H(+)</text>
        <dbReference type="Rhea" id="RHEA:17989"/>
        <dbReference type="Rhea" id="RHEA-COMP:9863"/>
        <dbReference type="Rhea" id="RHEA-COMP:11604"/>
        <dbReference type="ChEBI" id="CHEBI:15378"/>
        <dbReference type="ChEBI" id="CHEBI:29999"/>
        <dbReference type="ChEBI" id="CHEBI:30616"/>
        <dbReference type="ChEBI" id="CHEBI:83421"/>
        <dbReference type="ChEBI" id="CHEBI:456216"/>
        <dbReference type="EC" id="2.7.11.1"/>
    </reaction>
</comment>
<dbReference type="EC" id="2.7.11.1" evidence="2"/>
<evidence type="ECO:0000256" key="5">
    <source>
        <dbReference type="ARBA" id="ARBA00022741"/>
    </source>
</evidence>
<evidence type="ECO:0000256" key="6">
    <source>
        <dbReference type="ARBA" id="ARBA00022777"/>
    </source>
</evidence>
<keyword evidence="3" id="KW-0723">Serine/threonine-protein kinase</keyword>
<feature type="region of interest" description="Disordered" evidence="10">
    <location>
        <begin position="484"/>
        <end position="625"/>
    </location>
</feature>
<feature type="compositionally biased region" description="Low complexity" evidence="10">
    <location>
        <begin position="421"/>
        <end position="435"/>
    </location>
</feature>
<dbReference type="GO" id="GO:0005524">
    <property type="term" value="F:ATP binding"/>
    <property type="evidence" value="ECO:0007669"/>
    <property type="project" value="UniProtKB-KW"/>
</dbReference>
<feature type="compositionally biased region" description="Polar residues" evidence="10">
    <location>
        <begin position="407"/>
        <end position="416"/>
    </location>
</feature>
<dbReference type="SUPFAM" id="SSF56112">
    <property type="entry name" value="Protein kinase-like (PK-like)"/>
    <property type="match status" value="1"/>
</dbReference>
<feature type="region of interest" description="Disordered" evidence="10">
    <location>
        <begin position="313"/>
        <end position="348"/>
    </location>
</feature>
<name>A0AA97PFI8_PYRO3</name>
<feature type="domain" description="Protein kinase" evidence="11">
    <location>
        <begin position="1"/>
        <end position="296"/>
    </location>
</feature>
<evidence type="ECO:0000256" key="8">
    <source>
        <dbReference type="ARBA" id="ARBA00047899"/>
    </source>
</evidence>
<dbReference type="GO" id="GO:0004674">
    <property type="term" value="F:protein serine/threonine kinase activity"/>
    <property type="evidence" value="ECO:0007669"/>
    <property type="project" value="UniProtKB-KW"/>
</dbReference>
<feature type="compositionally biased region" description="Basic and acidic residues" evidence="10">
    <location>
        <begin position="387"/>
        <end position="406"/>
    </location>
</feature>
<evidence type="ECO:0000259" key="11">
    <source>
        <dbReference type="PROSITE" id="PS50011"/>
    </source>
</evidence>
<dbReference type="InterPro" id="IPR000719">
    <property type="entry name" value="Prot_kinase_dom"/>
</dbReference>
<dbReference type="AlphaFoldDB" id="A0AA97PFI8"/>
<feature type="compositionally biased region" description="Acidic residues" evidence="10">
    <location>
        <begin position="323"/>
        <end position="333"/>
    </location>
</feature>
<organism evidence="12">
    <name type="scientific">Pyricularia oryzae (strain Y34)</name>
    <name type="common">Rice blast fungus</name>
    <name type="synonym">Magnaporthe oryzae</name>
    <dbReference type="NCBI Taxonomy" id="1143189"/>
    <lineage>
        <taxon>Eukaryota</taxon>
        <taxon>Fungi</taxon>
        <taxon>Dikarya</taxon>
        <taxon>Ascomycota</taxon>
        <taxon>Pezizomycotina</taxon>
        <taxon>Sordariomycetes</taxon>
        <taxon>Sordariomycetidae</taxon>
        <taxon>Magnaporthales</taxon>
        <taxon>Pyriculariaceae</taxon>
        <taxon>Pyricularia</taxon>
    </lineage>
</organism>
<keyword evidence="5" id="KW-0547">Nucleotide-binding</keyword>
<comment type="catalytic activity">
    <reaction evidence="8">
        <text>L-threonyl-[protein] + ATP = O-phospho-L-threonyl-[protein] + ADP + H(+)</text>
        <dbReference type="Rhea" id="RHEA:46608"/>
        <dbReference type="Rhea" id="RHEA-COMP:11060"/>
        <dbReference type="Rhea" id="RHEA-COMP:11605"/>
        <dbReference type="ChEBI" id="CHEBI:15378"/>
        <dbReference type="ChEBI" id="CHEBI:30013"/>
        <dbReference type="ChEBI" id="CHEBI:30616"/>
        <dbReference type="ChEBI" id="CHEBI:61977"/>
        <dbReference type="ChEBI" id="CHEBI:456216"/>
        <dbReference type="EC" id="2.7.11.1"/>
    </reaction>
</comment>
<evidence type="ECO:0000256" key="2">
    <source>
        <dbReference type="ARBA" id="ARBA00012513"/>
    </source>
</evidence>
<keyword evidence="6 12" id="KW-0418">Kinase</keyword>
<gene>
    <name evidence="12" type="ORF">OOU_Y34scaffold01075g19</name>
</gene>
<dbReference type="CDD" id="cd06609">
    <property type="entry name" value="STKc_MST3_like"/>
    <property type="match status" value="1"/>
</dbReference>
<evidence type="ECO:0000256" key="4">
    <source>
        <dbReference type="ARBA" id="ARBA00022679"/>
    </source>
</evidence>
<comment type="similarity">
    <text evidence="1">Belongs to the protein kinase superfamily. STE Ser/Thr protein kinase family. STE20 subfamily.</text>
</comment>
<dbReference type="PROSITE" id="PS50011">
    <property type="entry name" value="PROTEIN_KINASE_DOM"/>
    <property type="match status" value="1"/>
</dbReference>
<evidence type="ECO:0000256" key="10">
    <source>
        <dbReference type="SAM" id="MobiDB-lite"/>
    </source>
</evidence>
<reference evidence="12" key="1">
    <citation type="journal article" date="2012" name="PLoS Genet.">
        <title>Comparative analysis of the genomes of two field isolates of the rice blast fungus Magnaporthe oryzae.</title>
        <authorList>
            <person name="Xue M."/>
            <person name="Yang J."/>
            <person name="Li Z."/>
            <person name="Hu S."/>
            <person name="Yao N."/>
            <person name="Dean R.A."/>
            <person name="Zhao W."/>
            <person name="Shen M."/>
            <person name="Zhang H."/>
            <person name="Li C."/>
            <person name="Liu L."/>
            <person name="Cao L."/>
            <person name="Xu X."/>
            <person name="Xing Y."/>
            <person name="Hsiang T."/>
            <person name="Zhang Z."/>
            <person name="Xu J.R."/>
            <person name="Peng Y.L."/>
        </authorList>
    </citation>
    <scope>NUCLEOTIDE SEQUENCE</scope>
    <source>
        <strain evidence="12">Y34</strain>
    </source>
</reference>
<evidence type="ECO:0000256" key="1">
    <source>
        <dbReference type="ARBA" id="ARBA00008874"/>
    </source>
</evidence>
<feature type="compositionally biased region" description="Low complexity" evidence="10">
    <location>
        <begin position="538"/>
        <end position="561"/>
    </location>
</feature>
<dbReference type="Pfam" id="PF00069">
    <property type="entry name" value="Pkinase"/>
    <property type="match status" value="1"/>
</dbReference>
<evidence type="ECO:0000256" key="9">
    <source>
        <dbReference type="ARBA" id="ARBA00048679"/>
    </source>
</evidence>
<dbReference type="EMBL" id="JH793986">
    <property type="protein sequence ID" value="ELQ32663.1"/>
    <property type="molecule type" value="Genomic_DNA"/>
</dbReference>
<feature type="compositionally biased region" description="Low complexity" evidence="10">
    <location>
        <begin position="578"/>
        <end position="609"/>
    </location>
</feature>
<dbReference type="InterPro" id="IPR011009">
    <property type="entry name" value="Kinase-like_dom_sf"/>
</dbReference>
<proteinExistence type="inferred from homology"/>
<sequence length="797" mass="89953">MGDRDRDYEEGSPDPESLYTKEYCIAHAVLLLQWATRTREKPMLQLRIPVWWQKLTVRSHCARVDKRTGHAVAIKIIDIESAEDEVEDIIQEIAILSELQSPYVTKYYGSYAKGAELWIVMEFCSGGSCADLMKPGLIGEEYIAIVVRELLLGLDYLHADKKLHRDVKAANVLLAANGQVKLADFGVSGQLSATMTKKNTFVGTPFWMAPEVIKQSGYDHKADIWSLGITALELANGEPPYADIHPMKVLFLIPKNPPPRLEGNFTKAFKDFIELCLQRDPKDRPSARELLRHPFVRHAKKTSYLTELIERHSRWSSTHKSENDEELDSQSDDEQQRQQQAANRAAVNEDMWDFGTVRLVGERGHVVHRPGLLNPLDEAATNARATRSHETEFEQNRQRYRSESPTKRLSQQQLDNDTVKSRQVSPQRRPVPSSPGKTTVQKIEREPETPRAVLKPAPISFDSAPSPDYDRELQKQLQREMDGMNIGDMIDPGHKDRTGLIPKTGPASSQAQKPIAHLGPIKLPEIPPFRGKHAGSSQPAAQPQTRQYQPPQPRQMQQQELPPHPPYRARDDTPEPPQHQQLPTPRPLQTQALQYQQQQQQQPGTPQHQDFPSPAPAPPNGEMDALNDVIFPALEEALKRRQIRLQQQIQAMPPGAASQFAGGAPAPTPRQQRAEAAHEKIRKLVYRVAHMCKEIDHYDKSEPVHMDTGKDAGGTFLEGFLEEIMLRVEPFDEGDTTRRSRVIGHPTKMLCEKREKKLPKGGRKVTKSSGDITRSIKHAQVVPFTMSNLTFAVLWAV</sequence>
<dbReference type="Proteomes" id="UP000011086">
    <property type="component" value="Unassembled WGS sequence"/>
</dbReference>
<dbReference type="FunFam" id="1.10.510.10:FF:000499">
    <property type="entry name" value="Serine/threonine-protein kinase KIC1"/>
    <property type="match status" value="1"/>
</dbReference>
<dbReference type="PANTHER" id="PTHR48012:SF10">
    <property type="entry name" value="FI20177P1"/>
    <property type="match status" value="1"/>
</dbReference>
<feature type="compositionally biased region" description="Low complexity" evidence="10">
    <location>
        <begin position="337"/>
        <end position="346"/>
    </location>
</feature>
<dbReference type="PANTHER" id="PTHR48012">
    <property type="entry name" value="STERILE20-LIKE KINASE, ISOFORM B-RELATED"/>
    <property type="match status" value="1"/>
</dbReference>
<dbReference type="GO" id="GO:0005737">
    <property type="term" value="C:cytoplasm"/>
    <property type="evidence" value="ECO:0007669"/>
    <property type="project" value="TreeGrafter"/>
</dbReference>
<evidence type="ECO:0000313" key="12">
    <source>
        <dbReference type="EMBL" id="ELQ32663.1"/>
    </source>
</evidence>